<dbReference type="SUPFAM" id="SSF55961">
    <property type="entry name" value="Bet v1-like"/>
    <property type="match status" value="1"/>
</dbReference>
<evidence type="ECO:0000313" key="2">
    <source>
        <dbReference type="Proteomes" id="UP000035088"/>
    </source>
</evidence>
<protein>
    <recommendedName>
        <fullName evidence="3">Polyketide cyclase/dehydrase</fullName>
    </recommendedName>
</protein>
<comment type="caution">
    <text evidence="1">The sequence shown here is derived from an EMBL/GenBank/DDBJ whole genome shotgun (WGS) entry which is preliminary data.</text>
</comment>
<gene>
    <name evidence="1" type="ORF">GOARA_004_00440</name>
</gene>
<reference evidence="1 2" key="1">
    <citation type="submission" date="2011-11" db="EMBL/GenBank/DDBJ databases">
        <title>Whole genome shotgun sequence of Gordonia araii NBRC 100433.</title>
        <authorList>
            <person name="Yoshida Y."/>
            <person name="Hosoyama A."/>
            <person name="Tsuchikane K."/>
            <person name="Katsumata H."/>
            <person name="Yamazaki S."/>
            <person name="Fujita N."/>
        </authorList>
    </citation>
    <scope>NUCLEOTIDE SEQUENCE [LARGE SCALE GENOMIC DNA]</scope>
    <source>
        <strain evidence="1 2">NBRC 100433</strain>
    </source>
</reference>
<dbReference type="RefSeq" id="WP_007320284.1">
    <property type="nucleotide sequence ID" value="NZ_BAEE01000004.1"/>
</dbReference>
<dbReference type="Gene3D" id="3.30.530.20">
    <property type="match status" value="1"/>
</dbReference>
<dbReference type="AlphaFoldDB" id="G7GX79"/>
<dbReference type="EMBL" id="BAEE01000004">
    <property type="protein sequence ID" value="GAB08204.1"/>
    <property type="molecule type" value="Genomic_DNA"/>
</dbReference>
<proteinExistence type="predicted"/>
<accession>G7GX79</accession>
<organism evidence="1 2">
    <name type="scientific">Gordonia araii NBRC 100433</name>
    <dbReference type="NCBI Taxonomy" id="1073574"/>
    <lineage>
        <taxon>Bacteria</taxon>
        <taxon>Bacillati</taxon>
        <taxon>Actinomycetota</taxon>
        <taxon>Actinomycetes</taxon>
        <taxon>Mycobacteriales</taxon>
        <taxon>Gordoniaceae</taxon>
        <taxon>Gordonia</taxon>
    </lineage>
</organism>
<dbReference type="Pfam" id="PF10604">
    <property type="entry name" value="Polyketide_cyc2"/>
    <property type="match status" value="1"/>
</dbReference>
<keyword evidence="2" id="KW-1185">Reference proteome</keyword>
<name>G7GX79_9ACTN</name>
<evidence type="ECO:0000313" key="1">
    <source>
        <dbReference type="EMBL" id="GAB08204.1"/>
    </source>
</evidence>
<dbReference type="InterPro" id="IPR019587">
    <property type="entry name" value="Polyketide_cyclase/dehydratase"/>
</dbReference>
<dbReference type="Proteomes" id="UP000035088">
    <property type="component" value="Unassembled WGS sequence"/>
</dbReference>
<evidence type="ECO:0008006" key="3">
    <source>
        <dbReference type="Google" id="ProtNLM"/>
    </source>
</evidence>
<dbReference type="CDD" id="cd07821">
    <property type="entry name" value="PYR_PYL_RCAR_like"/>
    <property type="match status" value="1"/>
</dbReference>
<dbReference type="OrthoDB" id="4545830at2"/>
<sequence>MANLVIERVIAAPPETVFAWLTEPTNLTAAPLAVRARWAAGTDGPGVGAVREVFAVGLWAREEIIAFDPPHRYDYRITKSIPAIDHQDGSVTLTPVDGGTHVRWVSEYTHPASGGGAVMEALTSRLLPGSFEAILDACTESLT</sequence>
<dbReference type="STRING" id="1073574.GOARA_004_00440"/>
<dbReference type="InterPro" id="IPR023393">
    <property type="entry name" value="START-like_dom_sf"/>
</dbReference>